<sequence>MTQNSHIHVPPFTGPNARLPTRSERGLIVPPPGAIRTGSEVQAEEEARQALIRRLGIPTHAHAFYDHFASQMAEASGFLYGMVNLFLEEQTFIGLHNPAEDSGHPIIGRTMSRRDGWCPDVVRRKKALPLHDVRASPRFYGNPVVDAVGIHAYFGAPLIHEETGIVLGTVCIIDPEPRLLTDARRHRDIVKGTGNAVMKEITAAAPPS</sequence>
<evidence type="ECO:0000259" key="2">
    <source>
        <dbReference type="Pfam" id="PF01590"/>
    </source>
</evidence>
<dbReference type="PANTHER" id="PTHR43102:SF2">
    <property type="entry name" value="GAF DOMAIN-CONTAINING PROTEIN"/>
    <property type="match status" value="1"/>
</dbReference>
<dbReference type="InterPro" id="IPR003018">
    <property type="entry name" value="GAF"/>
</dbReference>
<protein>
    <submittedName>
        <fullName evidence="3">GAF domain-containing protein</fullName>
    </submittedName>
</protein>
<reference evidence="4" key="1">
    <citation type="journal article" date="2019" name="Int. J. Syst. Evol. Microbiol.">
        <title>The Global Catalogue of Microorganisms (GCM) 10K type strain sequencing project: providing services to taxonomists for standard genome sequencing and annotation.</title>
        <authorList>
            <consortium name="The Broad Institute Genomics Platform"/>
            <consortium name="The Broad Institute Genome Sequencing Center for Infectious Disease"/>
            <person name="Wu L."/>
            <person name="Ma J."/>
        </authorList>
    </citation>
    <scope>NUCLEOTIDE SEQUENCE [LARGE SCALE GENOMIC DNA]</scope>
    <source>
        <strain evidence="4">CGMCC 4.7177</strain>
    </source>
</reference>
<dbReference type="SUPFAM" id="SSF55781">
    <property type="entry name" value="GAF domain-like"/>
    <property type="match status" value="1"/>
</dbReference>
<gene>
    <name evidence="3" type="ORF">ACFPIH_52245</name>
</gene>
<feature type="domain" description="GAF" evidence="2">
    <location>
        <begin position="63"/>
        <end position="182"/>
    </location>
</feature>
<dbReference type="Gene3D" id="3.30.450.40">
    <property type="match status" value="1"/>
</dbReference>
<accession>A0ABV9BCI2</accession>
<dbReference type="Pfam" id="PF01590">
    <property type="entry name" value="GAF"/>
    <property type="match status" value="1"/>
</dbReference>
<comment type="caution">
    <text evidence="3">The sequence shown here is derived from an EMBL/GenBank/DDBJ whole genome shotgun (WGS) entry which is preliminary data.</text>
</comment>
<keyword evidence="4" id="KW-1185">Reference proteome</keyword>
<dbReference type="Proteomes" id="UP001595839">
    <property type="component" value="Unassembled WGS sequence"/>
</dbReference>
<proteinExistence type="predicted"/>
<organism evidence="3 4">
    <name type="scientific">Streptomyces vulcanius</name>
    <dbReference type="NCBI Taxonomy" id="1441876"/>
    <lineage>
        <taxon>Bacteria</taxon>
        <taxon>Bacillati</taxon>
        <taxon>Actinomycetota</taxon>
        <taxon>Actinomycetes</taxon>
        <taxon>Kitasatosporales</taxon>
        <taxon>Streptomycetaceae</taxon>
        <taxon>Streptomyces</taxon>
    </lineage>
</organism>
<evidence type="ECO:0000313" key="4">
    <source>
        <dbReference type="Proteomes" id="UP001595839"/>
    </source>
</evidence>
<evidence type="ECO:0000313" key="3">
    <source>
        <dbReference type="EMBL" id="MFC4507883.1"/>
    </source>
</evidence>
<name>A0ABV9BCI2_9ACTN</name>
<dbReference type="RefSeq" id="WP_381167427.1">
    <property type="nucleotide sequence ID" value="NZ_JBHSFK010000063.1"/>
</dbReference>
<dbReference type="PANTHER" id="PTHR43102">
    <property type="entry name" value="SLR1143 PROTEIN"/>
    <property type="match status" value="1"/>
</dbReference>
<dbReference type="InterPro" id="IPR029016">
    <property type="entry name" value="GAF-like_dom_sf"/>
</dbReference>
<evidence type="ECO:0000256" key="1">
    <source>
        <dbReference type="SAM" id="MobiDB-lite"/>
    </source>
</evidence>
<dbReference type="EMBL" id="JBHSFK010000063">
    <property type="protein sequence ID" value="MFC4507883.1"/>
    <property type="molecule type" value="Genomic_DNA"/>
</dbReference>
<feature type="region of interest" description="Disordered" evidence="1">
    <location>
        <begin position="1"/>
        <end position="24"/>
    </location>
</feature>